<accession>A0AAU9VXM0</accession>
<evidence type="ECO:0000313" key="4">
    <source>
        <dbReference type="EMBL" id="CAH3040355.1"/>
    </source>
</evidence>
<comment type="caution">
    <text evidence="4">The sequence shown here is derived from an EMBL/GenBank/DDBJ whole genome shotgun (WGS) entry which is preliminary data.</text>
</comment>
<name>A0AAU9VXM0_9CNID</name>
<evidence type="ECO:0000256" key="2">
    <source>
        <dbReference type="ARBA" id="ARBA00022723"/>
    </source>
</evidence>
<dbReference type="EMBL" id="CALNXJ010000005">
    <property type="protein sequence ID" value="CAH3040355.1"/>
    <property type="molecule type" value="Genomic_DNA"/>
</dbReference>
<dbReference type="Proteomes" id="UP001159428">
    <property type="component" value="Unassembled WGS sequence"/>
</dbReference>
<protein>
    <recommendedName>
        <fullName evidence="3">DDE Tnp4 domain-containing protein</fullName>
    </recommendedName>
</protein>
<comment type="cofactor">
    <cofactor evidence="1">
        <name>a divalent metal cation</name>
        <dbReference type="ChEBI" id="CHEBI:60240"/>
    </cofactor>
</comment>
<dbReference type="AlphaFoldDB" id="A0AAU9VXM0"/>
<proteinExistence type="predicted"/>
<keyword evidence="2" id="KW-0479">Metal-binding</keyword>
<evidence type="ECO:0000313" key="5">
    <source>
        <dbReference type="Proteomes" id="UP001159428"/>
    </source>
</evidence>
<dbReference type="InterPro" id="IPR027806">
    <property type="entry name" value="HARBI1_dom"/>
</dbReference>
<evidence type="ECO:0000256" key="1">
    <source>
        <dbReference type="ARBA" id="ARBA00001968"/>
    </source>
</evidence>
<feature type="domain" description="DDE Tnp4" evidence="3">
    <location>
        <begin position="3"/>
        <end position="111"/>
    </location>
</feature>
<keyword evidence="5" id="KW-1185">Reference proteome</keyword>
<dbReference type="Pfam" id="PF13359">
    <property type="entry name" value="DDE_Tnp_4"/>
    <property type="match status" value="1"/>
</dbReference>
<sequence>MSQQSATYSSHRGINSFKVIIGVAPNAVITYVSNHCTGVRPPQSLNYQDIVLADKGFLIQDIVPHGVSVNIPPFLNKGAFTGSVAKATKAIGRYCIYVERVNARLKDSRILAFIPSYLRCYSDILLQLCATPVNLQFPLVKEGCEDRVF</sequence>
<gene>
    <name evidence="4" type="ORF">PMEA_00025967</name>
</gene>
<dbReference type="PANTHER" id="PTHR23080:SF133">
    <property type="entry name" value="SI:CH211-262I1.5-RELATED"/>
    <property type="match status" value="1"/>
</dbReference>
<dbReference type="GO" id="GO:0046872">
    <property type="term" value="F:metal ion binding"/>
    <property type="evidence" value="ECO:0007669"/>
    <property type="project" value="UniProtKB-KW"/>
</dbReference>
<organism evidence="4 5">
    <name type="scientific">Pocillopora meandrina</name>
    <dbReference type="NCBI Taxonomy" id="46732"/>
    <lineage>
        <taxon>Eukaryota</taxon>
        <taxon>Metazoa</taxon>
        <taxon>Cnidaria</taxon>
        <taxon>Anthozoa</taxon>
        <taxon>Hexacorallia</taxon>
        <taxon>Scleractinia</taxon>
        <taxon>Astrocoeniina</taxon>
        <taxon>Pocilloporidae</taxon>
        <taxon>Pocillopora</taxon>
    </lineage>
</organism>
<reference evidence="4 5" key="1">
    <citation type="submission" date="2022-05" db="EMBL/GenBank/DDBJ databases">
        <authorList>
            <consortium name="Genoscope - CEA"/>
            <person name="William W."/>
        </authorList>
    </citation>
    <scope>NUCLEOTIDE SEQUENCE [LARGE SCALE GENOMIC DNA]</scope>
</reference>
<dbReference type="PANTHER" id="PTHR23080">
    <property type="entry name" value="THAP DOMAIN PROTEIN"/>
    <property type="match status" value="1"/>
</dbReference>
<evidence type="ECO:0000259" key="3">
    <source>
        <dbReference type="Pfam" id="PF13359"/>
    </source>
</evidence>